<dbReference type="RefSeq" id="WP_248343810.1">
    <property type="nucleotide sequence ID" value="NZ_AP025592.1"/>
</dbReference>
<protein>
    <submittedName>
        <fullName evidence="1">Uncharacterized protein</fullName>
    </submittedName>
</protein>
<keyword evidence="2" id="KW-1185">Reference proteome</keyword>
<dbReference type="EMBL" id="AP025592">
    <property type="protein sequence ID" value="BDG07208.1"/>
    <property type="molecule type" value="Genomic_DNA"/>
</dbReference>
<sequence length="108" mass="11551">MKLATDDRGEIIHFAGFHALSPALADGRPALTSGGDPAATRCGWEPFFRAMGEQQLALVLDDADPAASSFQPAAQVLWARPEAAPGHSALEHALRFLEALRPPGKREH</sequence>
<organism evidence="1 2">
    <name type="scientific">Anaeromyxobacter paludicola</name>
    <dbReference type="NCBI Taxonomy" id="2918171"/>
    <lineage>
        <taxon>Bacteria</taxon>
        <taxon>Pseudomonadati</taxon>
        <taxon>Myxococcota</taxon>
        <taxon>Myxococcia</taxon>
        <taxon>Myxococcales</taxon>
        <taxon>Cystobacterineae</taxon>
        <taxon>Anaeromyxobacteraceae</taxon>
        <taxon>Anaeromyxobacter</taxon>
    </lineage>
</organism>
<dbReference type="Proteomes" id="UP001162734">
    <property type="component" value="Chromosome"/>
</dbReference>
<evidence type="ECO:0000313" key="1">
    <source>
        <dbReference type="EMBL" id="BDG07208.1"/>
    </source>
</evidence>
<reference evidence="2" key="1">
    <citation type="journal article" date="2022" name="Int. J. Syst. Evol. Microbiol.">
        <title>Anaeromyxobacter oryzae sp. nov., Anaeromyxobacter diazotrophicus sp. nov. and Anaeromyxobacter paludicola sp. nov., isolated from paddy soils.</title>
        <authorList>
            <person name="Itoh H."/>
            <person name="Xu Z."/>
            <person name="Mise K."/>
            <person name="Masuda Y."/>
            <person name="Ushijima N."/>
            <person name="Hayakawa C."/>
            <person name="Shiratori Y."/>
            <person name="Senoo K."/>
        </authorList>
    </citation>
    <scope>NUCLEOTIDE SEQUENCE [LARGE SCALE GENOMIC DNA]</scope>
    <source>
        <strain evidence="2">Red630</strain>
    </source>
</reference>
<evidence type="ECO:0000313" key="2">
    <source>
        <dbReference type="Proteomes" id="UP001162734"/>
    </source>
</evidence>
<accession>A0ABN6N209</accession>
<gene>
    <name evidence="1" type="ORF">AMPC_03210</name>
</gene>
<proteinExistence type="predicted"/>
<name>A0ABN6N209_9BACT</name>